<dbReference type="SUPFAM" id="SSF53756">
    <property type="entry name" value="UDP-Glycosyltransferase/glycogen phosphorylase"/>
    <property type="match status" value="1"/>
</dbReference>
<dbReference type="OrthoDB" id="747132at2759"/>
<evidence type="ECO:0000313" key="4">
    <source>
        <dbReference type="Proteomes" id="UP000036987"/>
    </source>
</evidence>
<evidence type="ECO:0000313" key="3">
    <source>
        <dbReference type="EMBL" id="KMZ73014.1"/>
    </source>
</evidence>
<protein>
    <submittedName>
        <fullName evidence="3">Flavonoid glucosyltransferase, family GT1</fullName>
    </submittedName>
</protein>
<accession>A0A0K9PVP3</accession>
<reference evidence="4" key="1">
    <citation type="journal article" date="2016" name="Nature">
        <title>The genome of the seagrass Zostera marina reveals angiosperm adaptation to the sea.</title>
        <authorList>
            <person name="Olsen J.L."/>
            <person name="Rouze P."/>
            <person name="Verhelst B."/>
            <person name="Lin Y.-C."/>
            <person name="Bayer T."/>
            <person name="Collen J."/>
            <person name="Dattolo E."/>
            <person name="De Paoli E."/>
            <person name="Dittami S."/>
            <person name="Maumus F."/>
            <person name="Michel G."/>
            <person name="Kersting A."/>
            <person name="Lauritano C."/>
            <person name="Lohaus R."/>
            <person name="Toepel M."/>
            <person name="Tonon T."/>
            <person name="Vanneste K."/>
            <person name="Amirebrahimi M."/>
            <person name="Brakel J."/>
            <person name="Bostroem C."/>
            <person name="Chovatia M."/>
            <person name="Grimwood J."/>
            <person name="Jenkins J.W."/>
            <person name="Jueterbock A."/>
            <person name="Mraz A."/>
            <person name="Stam W.T."/>
            <person name="Tice H."/>
            <person name="Bornberg-Bauer E."/>
            <person name="Green P.J."/>
            <person name="Pearson G.A."/>
            <person name="Procaccini G."/>
            <person name="Duarte C.M."/>
            <person name="Schmutz J."/>
            <person name="Reusch T.B.H."/>
            <person name="Van de Peer Y."/>
        </authorList>
    </citation>
    <scope>NUCLEOTIDE SEQUENCE [LARGE SCALE GENOMIC DNA]</scope>
    <source>
        <strain evidence="4">cv. Finnish</strain>
    </source>
</reference>
<dbReference type="InterPro" id="IPR002213">
    <property type="entry name" value="UDP_glucos_trans"/>
</dbReference>
<name>A0A0K9PVP3_ZOSMR</name>
<dbReference type="InterPro" id="IPR050481">
    <property type="entry name" value="UDP-glycosyltransf_plant"/>
</dbReference>
<dbReference type="FunFam" id="3.40.50.2000:FF:000056">
    <property type="entry name" value="Glycosyltransferase"/>
    <property type="match status" value="1"/>
</dbReference>
<sequence>MGSEKKPELLLLPLPIAGHMTSMLEMAKHLLDPVAGENTSPFSITVLVMNVFGSSSREISSYVEYTTVSGLDIGFEFLPEVDPPPNAADLRAGVVLSIHVDSYKTHVEDSIAKRLKSGRSVAGIVVDFFAAPIIDVANELNVPSYVFCTTGAAMAGLMIYVGIDKTIDANFLVDRIEDVADYVDGFDIPGLANPVPPMSMPDPFMDKNDLVFDWFASHGRRFQKTRGILVNTFYDFEPCSLRALKQDNRFLLQNPPVYPIGPLFHQTNGKKNHNHQCIKWLDKQPPSSVVFLCFGSNGSFSTEQLAEIATVLDRTGHRFLWSVRSRSNAKFGYMEDTDKEKVFSSNFLERTKDRGLVWPSWVPQTEILSHPATAMFVTHCGWNSCLESVSLGVPMLAWPLYAEQHLNAFQITEEIKVGIKLTVDRRNGNWVTDNELERGIHCLMDEGCQKGRQVRENVQEMKEKAKRTLEKNGSSLLSLQLFKEQLIH</sequence>
<dbReference type="Proteomes" id="UP000036987">
    <property type="component" value="Unassembled WGS sequence"/>
</dbReference>
<dbReference type="PANTHER" id="PTHR48048:SF45">
    <property type="entry name" value="GLYCOSYLTRANSFERASE"/>
    <property type="match status" value="1"/>
</dbReference>
<gene>
    <name evidence="3" type="ORF">ZOSMA_155G00120</name>
</gene>
<dbReference type="OMA" id="YKATAYI"/>
<dbReference type="STRING" id="29655.A0A0K9PVP3"/>
<comment type="caution">
    <text evidence="3">The sequence shown here is derived from an EMBL/GenBank/DDBJ whole genome shotgun (WGS) entry which is preliminary data.</text>
</comment>
<keyword evidence="4" id="KW-1185">Reference proteome</keyword>
<dbReference type="AlphaFoldDB" id="A0A0K9PVP3"/>
<dbReference type="Pfam" id="PF00201">
    <property type="entry name" value="UDPGT"/>
    <property type="match status" value="1"/>
</dbReference>
<proteinExistence type="inferred from homology"/>
<keyword evidence="2 3" id="KW-0808">Transferase</keyword>
<comment type="similarity">
    <text evidence="1">Belongs to the UDP-glycosyltransferase family.</text>
</comment>
<organism evidence="3 4">
    <name type="scientific">Zostera marina</name>
    <name type="common">Eelgrass</name>
    <dbReference type="NCBI Taxonomy" id="29655"/>
    <lineage>
        <taxon>Eukaryota</taxon>
        <taxon>Viridiplantae</taxon>
        <taxon>Streptophyta</taxon>
        <taxon>Embryophyta</taxon>
        <taxon>Tracheophyta</taxon>
        <taxon>Spermatophyta</taxon>
        <taxon>Magnoliopsida</taxon>
        <taxon>Liliopsida</taxon>
        <taxon>Zosteraceae</taxon>
        <taxon>Zostera</taxon>
    </lineage>
</organism>
<evidence type="ECO:0000256" key="1">
    <source>
        <dbReference type="ARBA" id="ARBA00009995"/>
    </source>
</evidence>
<dbReference type="GO" id="GO:0035251">
    <property type="term" value="F:UDP-glucosyltransferase activity"/>
    <property type="evidence" value="ECO:0007669"/>
    <property type="project" value="InterPro"/>
</dbReference>
<dbReference type="Gene3D" id="3.40.50.2000">
    <property type="entry name" value="Glycogen Phosphorylase B"/>
    <property type="match status" value="2"/>
</dbReference>
<evidence type="ECO:0000256" key="2">
    <source>
        <dbReference type="ARBA" id="ARBA00022679"/>
    </source>
</evidence>
<dbReference type="EMBL" id="LFYR01000607">
    <property type="protein sequence ID" value="KMZ73014.1"/>
    <property type="molecule type" value="Genomic_DNA"/>
</dbReference>
<dbReference type="PANTHER" id="PTHR48048">
    <property type="entry name" value="GLYCOSYLTRANSFERASE"/>
    <property type="match status" value="1"/>
</dbReference>
<dbReference type="CDD" id="cd03784">
    <property type="entry name" value="GT1_Gtf-like"/>
    <property type="match status" value="1"/>
</dbReference>